<reference evidence="1" key="1">
    <citation type="submission" date="2018-11" db="EMBL/GenBank/DDBJ databases">
        <authorList>
            <person name="Alioto T."/>
            <person name="Alioto T."/>
        </authorList>
    </citation>
    <scope>NUCLEOTIDE SEQUENCE</scope>
</reference>
<evidence type="ECO:0000313" key="2">
    <source>
        <dbReference type="Proteomes" id="UP000596742"/>
    </source>
</evidence>
<name>A0A8B6DY14_MYTGA</name>
<comment type="caution">
    <text evidence="1">The sequence shown here is derived from an EMBL/GenBank/DDBJ whole genome shotgun (WGS) entry which is preliminary data.</text>
</comment>
<organism evidence="1 2">
    <name type="scientific">Mytilus galloprovincialis</name>
    <name type="common">Mediterranean mussel</name>
    <dbReference type="NCBI Taxonomy" id="29158"/>
    <lineage>
        <taxon>Eukaryota</taxon>
        <taxon>Metazoa</taxon>
        <taxon>Spiralia</taxon>
        <taxon>Lophotrochozoa</taxon>
        <taxon>Mollusca</taxon>
        <taxon>Bivalvia</taxon>
        <taxon>Autobranchia</taxon>
        <taxon>Pteriomorphia</taxon>
        <taxon>Mytilida</taxon>
        <taxon>Mytiloidea</taxon>
        <taxon>Mytilidae</taxon>
        <taxon>Mytilinae</taxon>
        <taxon>Mytilus</taxon>
    </lineage>
</organism>
<evidence type="ECO:0000313" key="1">
    <source>
        <dbReference type="EMBL" id="VDI26900.1"/>
    </source>
</evidence>
<protein>
    <submittedName>
        <fullName evidence="1">Uncharacterized protein</fullName>
    </submittedName>
</protein>
<dbReference type="OrthoDB" id="6081670at2759"/>
<gene>
    <name evidence="1" type="ORF">MGAL_10B030899</name>
</gene>
<dbReference type="EMBL" id="UYJE01004299">
    <property type="protein sequence ID" value="VDI26900.1"/>
    <property type="molecule type" value="Genomic_DNA"/>
</dbReference>
<keyword evidence="2" id="KW-1185">Reference proteome</keyword>
<dbReference type="Proteomes" id="UP000596742">
    <property type="component" value="Unassembled WGS sequence"/>
</dbReference>
<accession>A0A8B6DY14</accession>
<dbReference type="AlphaFoldDB" id="A0A8B6DY14"/>
<proteinExistence type="predicted"/>
<sequence length="287" mass="32932">MFSIHKYVFLIQNMTDVRQTKSDSRCITKEKDVAPSDTALRANSTLNTYKDLRKKTRQLQVSKTIDRLKKQWGRPNCRLLTSSKEMRQELNVLKEQYTTVCEQESALRSQIALLTAEIVLVDTNEYHRIPINMRKVSVDPISIRKISKIKQQSSFERPGCITRQLSKNPQHKCRFDKKKKFPPIDSVLNQGVPRKGKCPPGKKSKSTLNSCNTQKGSHEFVRDNNSIVTDVHSLHYCPYCSFFCNPAHVLYPGVLMSPSNSYLTDFRLPRFSVKAMKTCLSKATVVK</sequence>